<sequence length="321" mass="35697">MSTHEGTLFDGLGEPDASLPSGRFASEKVERVLQWFTRCAERSNLEDRFSSVLRQSIDEVLDGQRTGRYDLKDLSKTEKTYLGTKVEIVCQNEFGFSDGSRMDYKISGVDVDAKFSLTGEWMIPTEAMGQICLVMSADDEKSTFDVGLVHVAEEILRGGANKDSKRQMSASGRSAIRWIFKSGRLRRNILLGLNDEKKRLIFSGSTGQQRVNNLFENLLGQMIDRTTVQTTARQLDAPKRVRDARRHLASKGIVILGHQNESVRVASALGIAVPDKSSWISVRLVPAEGRSGYGRQVEINGSWYVRARDDDPAFPAPAVAH</sequence>
<gene>
    <name evidence="5" type="ORF">ACH4TF_24630</name>
</gene>
<dbReference type="GO" id="GO:0004519">
    <property type="term" value="F:endonuclease activity"/>
    <property type="evidence" value="ECO:0007669"/>
    <property type="project" value="UniProtKB-KW"/>
</dbReference>
<name>A0ABW7TA32_9ACTN</name>
<keyword evidence="6" id="KW-1185">Reference proteome</keyword>
<organism evidence="5 6">
    <name type="scientific">Streptomyces abikoensis</name>
    <dbReference type="NCBI Taxonomy" id="97398"/>
    <lineage>
        <taxon>Bacteria</taxon>
        <taxon>Bacillati</taxon>
        <taxon>Actinomycetota</taxon>
        <taxon>Actinomycetes</taxon>
        <taxon>Kitasatosporales</taxon>
        <taxon>Streptomycetaceae</taxon>
        <taxon>Streptomyces</taxon>
    </lineage>
</organism>
<dbReference type="InterPro" id="IPR036388">
    <property type="entry name" value="WH-like_DNA-bd_sf"/>
</dbReference>
<dbReference type="RefSeq" id="WP_358216241.1">
    <property type="nucleotide sequence ID" value="NZ_JBEYAG010000005.1"/>
</dbReference>
<evidence type="ECO:0000313" key="5">
    <source>
        <dbReference type="EMBL" id="MFI0913615.1"/>
    </source>
</evidence>
<accession>A0ABW7TA32</accession>
<dbReference type="InterPro" id="IPR011335">
    <property type="entry name" value="Restrct_endonuc-II-like"/>
</dbReference>
<dbReference type="Proteomes" id="UP001611162">
    <property type="component" value="Unassembled WGS sequence"/>
</dbReference>
<proteinExistence type="predicted"/>
<dbReference type="SUPFAM" id="SSF52980">
    <property type="entry name" value="Restriction endonuclease-like"/>
    <property type="match status" value="1"/>
</dbReference>
<dbReference type="CDD" id="cd22338">
    <property type="entry name" value="NaeI-like"/>
    <property type="match status" value="1"/>
</dbReference>
<dbReference type="Pfam" id="PF09126">
    <property type="entry name" value="NaeI"/>
    <property type="match status" value="1"/>
</dbReference>
<dbReference type="InterPro" id="IPR015210">
    <property type="entry name" value="NaeI"/>
</dbReference>
<comment type="caution">
    <text evidence="5">The sequence shown here is derived from an EMBL/GenBank/DDBJ whole genome shotgun (WGS) entry which is preliminary data.</text>
</comment>
<evidence type="ECO:0000256" key="1">
    <source>
        <dbReference type="ARBA" id="ARBA00022722"/>
    </source>
</evidence>
<dbReference type="Gene3D" id="1.10.10.10">
    <property type="entry name" value="Winged helix-like DNA-binding domain superfamily/Winged helix DNA-binding domain"/>
    <property type="match status" value="1"/>
</dbReference>
<dbReference type="InterPro" id="IPR037057">
    <property type="entry name" value="DNA_rep_MutH/T2_RE_sf"/>
</dbReference>
<keyword evidence="3" id="KW-0378">Hydrolase</keyword>
<protein>
    <submittedName>
        <fullName evidence="5">NaeI family type II restriction endonuclease</fullName>
    </submittedName>
</protein>
<feature type="domain" description="Type II restriction enzyme NaeI" evidence="4">
    <location>
        <begin position="47"/>
        <end position="314"/>
    </location>
</feature>
<reference evidence="5 6" key="1">
    <citation type="submission" date="2024-10" db="EMBL/GenBank/DDBJ databases">
        <title>The Natural Products Discovery Center: Release of the First 8490 Sequenced Strains for Exploring Actinobacteria Biosynthetic Diversity.</title>
        <authorList>
            <person name="Kalkreuter E."/>
            <person name="Kautsar S.A."/>
            <person name="Yang D."/>
            <person name="Bader C.D."/>
            <person name="Teijaro C.N."/>
            <person name="Fluegel L."/>
            <person name="Davis C.M."/>
            <person name="Simpson J.R."/>
            <person name="Lauterbach L."/>
            <person name="Steele A.D."/>
            <person name="Gui C."/>
            <person name="Meng S."/>
            <person name="Li G."/>
            <person name="Viehrig K."/>
            <person name="Ye F."/>
            <person name="Su P."/>
            <person name="Kiefer A.F."/>
            <person name="Nichols A."/>
            <person name="Cepeda A.J."/>
            <person name="Yan W."/>
            <person name="Fan B."/>
            <person name="Jiang Y."/>
            <person name="Adhikari A."/>
            <person name="Zheng C.-J."/>
            <person name="Schuster L."/>
            <person name="Cowan T.M."/>
            <person name="Smanski M.J."/>
            <person name="Chevrette M.G."/>
            <person name="De Carvalho L.P.S."/>
            <person name="Shen B."/>
        </authorList>
    </citation>
    <scope>NUCLEOTIDE SEQUENCE [LARGE SCALE GENOMIC DNA]</scope>
    <source>
        <strain evidence="5 6">NPDC020979</strain>
    </source>
</reference>
<dbReference type="EMBL" id="JBIRRB010000008">
    <property type="protein sequence ID" value="MFI0913615.1"/>
    <property type="molecule type" value="Genomic_DNA"/>
</dbReference>
<evidence type="ECO:0000256" key="2">
    <source>
        <dbReference type="ARBA" id="ARBA00022759"/>
    </source>
</evidence>
<keyword evidence="1" id="KW-0540">Nuclease</keyword>
<keyword evidence="2 5" id="KW-0255">Endonuclease</keyword>
<evidence type="ECO:0000313" key="6">
    <source>
        <dbReference type="Proteomes" id="UP001611162"/>
    </source>
</evidence>
<evidence type="ECO:0000259" key="4">
    <source>
        <dbReference type="Pfam" id="PF09126"/>
    </source>
</evidence>
<dbReference type="Gene3D" id="3.40.600.10">
    <property type="entry name" value="DNA mismatch repair MutH/Restriction endonuclease, type II"/>
    <property type="match status" value="1"/>
</dbReference>
<evidence type="ECO:0000256" key="3">
    <source>
        <dbReference type="ARBA" id="ARBA00022801"/>
    </source>
</evidence>